<evidence type="ECO:0000256" key="2">
    <source>
        <dbReference type="ARBA" id="ARBA00022729"/>
    </source>
</evidence>
<dbReference type="EMBL" id="SACO01000003">
    <property type="protein sequence ID" value="RVU06229.1"/>
    <property type="molecule type" value="Genomic_DNA"/>
</dbReference>
<feature type="region of interest" description="Disordered" evidence="4">
    <location>
        <begin position="34"/>
        <end position="54"/>
    </location>
</feature>
<evidence type="ECO:0000256" key="4">
    <source>
        <dbReference type="SAM" id="MobiDB-lite"/>
    </source>
</evidence>
<dbReference type="SUPFAM" id="SSF53822">
    <property type="entry name" value="Periplasmic binding protein-like I"/>
    <property type="match status" value="1"/>
</dbReference>
<evidence type="ECO:0000256" key="3">
    <source>
        <dbReference type="ARBA" id="ARBA00022970"/>
    </source>
</evidence>
<comment type="caution">
    <text evidence="7">The sequence shown here is derived from an EMBL/GenBank/DDBJ whole genome shotgun (WGS) entry which is preliminary data.</text>
</comment>
<gene>
    <name evidence="7" type="ORF">EOE18_05160</name>
</gene>
<evidence type="ECO:0000313" key="7">
    <source>
        <dbReference type="EMBL" id="RVU06229.1"/>
    </source>
</evidence>
<dbReference type="CDD" id="cd06339">
    <property type="entry name" value="PBP1_YraM_LppC_lipoprotein-like"/>
    <property type="match status" value="1"/>
</dbReference>
<accession>A0A437N8I9</accession>
<dbReference type="AlphaFoldDB" id="A0A437N8I9"/>
<evidence type="ECO:0000313" key="8">
    <source>
        <dbReference type="Proteomes" id="UP000282837"/>
    </source>
</evidence>
<dbReference type="PANTHER" id="PTHR30483">
    <property type="entry name" value="LEUCINE-SPECIFIC-BINDING PROTEIN"/>
    <property type="match status" value="1"/>
</dbReference>
<feature type="domain" description="Leucine-binding protein" evidence="6">
    <location>
        <begin position="58"/>
        <end position="329"/>
    </location>
</feature>
<proteinExistence type="inferred from homology"/>
<dbReference type="GO" id="GO:0006865">
    <property type="term" value="P:amino acid transport"/>
    <property type="evidence" value="ECO:0007669"/>
    <property type="project" value="UniProtKB-KW"/>
</dbReference>
<dbReference type="InterPro" id="IPR028081">
    <property type="entry name" value="Leu-bd"/>
</dbReference>
<dbReference type="InterPro" id="IPR051010">
    <property type="entry name" value="BCAA_transport"/>
</dbReference>
<evidence type="ECO:0000256" key="1">
    <source>
        <dbReference type="ARBA" id="ARBA00010062"/>
    </source>
</evidence>
<comment type="similarity">
    <text evidence="1">Belongs to the leucine-binding protein family.</text>
</comment>
<protein>
    <submittedName>
        <fullName evidence="7">Penicillin-binding protein activator</fullName>
    </submittedName>
</protein>
<dbReference type="Pfam" id="PF13458">
    <property type="entry name" value="Peripla_BP_6"/>
    <property type="match status" value="1"/>
</dbReference>
<evidence type="ECO:0000256" key="5">
    <source>
        <dbReference type="SAM" id="SignalP"/>
    </source>
</evidence>
<keyword evidence="3" id="KW-0029">Amino-acid transport</keyword>
<dbReference type="Gene3D" id="3.40.50.2300">
    <property type="match status" value="2"/>
</dbReference>
<dbReference type="Proteomes" id="UP000282837">
    <property type="component" value="Unassembled WGS sequence"/>
</dbReference>
<dbReference type="PROSITE" id="PS51257">
    <property type="entry name" value="PROKAR_LIPOPROTEIN"/>
    <property type="match status" value="1"/>
</dbReference>
<feature type="chain" id="PRO_5019163568" evidence="5">
    <location>
        <begin position="27"/>
        <end position="388"/>
    </location>
</feature>
<evidence type="ECO:0000259" key="6">
    <source>
        <dbReference type="Pfam" id="PF13458"/>
    </source>
</evidence>
<keyword evidence="8" id="KW-1185">Reference proteome</keyword>
<keyword evidence="3" id="KW-0813">Transport</keyword>
<dbReference type="OrthoDB" id="7210494at2"/>
<feature type="signal peptide" evidence="5">
    <location>
        <begin position="1"/>
        <end position="26"/>
    </location>
</feature>
<dbReference type="InterPro" id="IPR028082">
    <property type="entry name" value="Peripla_BP_I"/>
</dbReference>
<sequence>MIEAKSPMRSARLRFSLALAASALLAACAVVPDQGRNQPSNQPAPPPPSLPTDVGRNRVALLVPMTGINAAAGQALANATTMALLDTNATSLRITTYDTGNGAAAAASRALADGNRLILGPVQADEAQQVGAMAHNARVPVISFSNDAGVAGNNVFVMGTVPTQSVARVVRFAKARGITRFAALVPVGSYGARVSNALIMATKASGAMLVGMESYDQSRNGLSNAVRRLKARGSYQAVLVGDTARVAALAAPLLKANAPAVRILGTELWGTDAASTQTPALYGAWYAALSDQRYPRFAESYRQRFGDTPYRLSTLGYDSVLLALRIAREWQPGTLFPTQRLYDRGGFLGLDGIFRFNDTDVIERSLEVREARWGTASVVSPAPTRFED</sequence>
<dbReference type="PANTHER" id="PTHR30483:SF6">
    <property type="entry name" value="PERIPLASMIC BINDING PROTEIN OF ABC TRANSPORTER FOR NATURAL AMINO ACIDS"/>
    <property type="match status" value="1"/>
</dbReference>
<organism evidence="7 8">
    <name type="scientific">Novosphingobium umbonatum</name>
    <dbReference type="NCBI Taxonomy" id="1908524"/>
    <lineage>
        <taxon>Bacteria</taxon>
        <taxon>Pseudomonadati</taxon>
        <taxon>Pseudomonadota</taxon>
        <taxon>Alphaproteobacteria</taxon>
        <taxon>Sphingomonadales</taxon>
        <taxon>Sphingomonadaceae</taxon>
        <taxon>Novosphingobium</taxon>
    </lineage>
</organism>
<reference evidence="7 8" key="1">
    <citation type="submission" date="2019-01" db="EMBL/GenBank/DDBJ databases">
        <authorList>
            <person name="Chen W.-M."/>
        </authorList>
    </citation>
    <scope>NUCLEOTIDE SEQUENCE [LARGE SCALE GENOMIC DNA]</scope>
    <source>
        <strain evidence="7 8">FSY-9</strain>
    </source>
</reference>
<name>A0A437N8I9_9SPHN</name>
<keyword evidence="2 5" id="KW-0732">Signal</keyword>